<accession>A0AA38PEG1</accession>
<dbReference type="Proteomes" id="UP001163846">
    <property type="component" value="Unassembled WGS sequence"/>
</dbReference>
<sequence length="479" mass="54117">MESVLDVFDGLDSFSFERGMILFLLLTVAAVVAFKSKSSDSSESTFSQSSRSKAKIVSISSEKSKLKEREWGDWPPVSFSYPAVTSTTNPMELKPIPYRPFKWGAYHVTMGIRDMPWDEWIEADNQMQSYYYIKKHRIATRGTNVVQVLPDRPGIVKSASQSAVELVHELADYLSKRYPDAFSVSRNASGGISTVTIISVNETLSLPPALAIKGSSSLALRQVSIEEAEHAMKVSAFLVQDDLALMVEGTDGRYYFQGGAICVPGFWRMRDKIGLPLEDIHIQGHVPQYETRLHHSMDRYFKRMAVDKPIIRNNYFFQVIPPKDIRQPTDINSQSSAEPIVTNDHIVDPEELAWSTTTNGSEETFHHGHPINPDERPLVAAENLRLRTERQTLRRLPLSGTIVFTIRTYLFPVEELAKEPGIPARMASAMRSWPEDVRRYKGNGLYEKVMLEYLDKAAAEQLRAGGEELMKETGRGYPF</sequence>
<protein>
    <submittedName>
        <fullName evidence="1">Uncharacterized protein</fullName>
    </submittedName>
</protein>
<keyword evidence="2" id="KW-1185">Reference proteome</keyword>
<reference evidence="1" key="1">
    <citation type="submission" date="2022-08" db="EMBL/GenBank/DDBJ databases">
        <authorList>
            <consortium name="DOE Joint Genome Institute"/>
            <person name="Min B."/>
            <person name="Riley R."/>
            <person name="Sierra-Patev S."/>
            <person name="Naranjo-Ortiz M."/>
            <person name="Looney B."/>
            <person name="Konkel Z."/>
            <person name="Slot J.C."/>
            <person name="Sakamoto Y."/>
            <person name="Steenwyk J.L."/>
            <person name="Rokas A."/>
            <person name="Carro J."/>
            <person name="Camarero S."/>
            <person name="Ferreira P."/>
            <person name="Molpeceres G."/>
            <person name="Ruiz-Duenas F.J."/>
            <person name="Serrano A."/>
            <person name="Henrissat B."/>
            <person name="Drula E."/>
            <person name="Hughes K.W."/>
            <person name="Mata J.L."/>
            <person name="Ishikawa N.K."/>
            <person name="Vargas-Isla R."/>
            <person name="Ushijima S."/>
            <person name="Smith C.A."/>
            <person name="Ahrendt S."/>
            <person name="Andreopoulos W."/>
            <person name="He G."/>
            <person name="Labutti K."/>
            <person name="Lipzen A."/>
            <person name="Ng V."/>
            <person name="Sandor L."/>
            <person name="Barry K."/>
            <person name="Martinez A.T."/>
            <person name="Xiao Y."/>
            <person name="Gibbons J.G."/>
            <person name="Terashima K."/>
            <person name="Hibbett D.S."/>
            <person name="Grigoriev I.V."/>
        </authorList>
    </citation>
    <scope>NUCLEOTIDE SEQUENCE</scope>
    <source>
        <strain evidence="1">TFB9207</strain>
    </source>
</reference>
<dbReference type="AlphaFoldDB" id="A0AA38PEG1"/>
<comment type="caution">
    <text evidence="1">The sequence shown here is derived from an EMBL/GenBank/DDBJ whole genome shotgun (WGS) entry which is preliminary data.</text>
</comment>
<dbReference type="Pfam" id="PF11927">
    <property type="entry name" value="HODM_asu-like"/>
    <property type="match status" value="1"/>
</dbReference>
<dbReference type="EMBL" id="MU806047">
    <property type="protein sequence ID" value="KAJ3841226.1"/>
    <property type="molecule type" value="Genomic_DNA"/>
</dbReference>
<name>A0AA38PEG1_9AGAR</name>
<evidence type="ECO:0000313" key="2">
    <source>
        <dbReference type="Proteomes" id="UP001163846"/>
    </source>
</evidence>
<organism evidence="1 2">
    <name type="scientific">Lentinula raphanica</name>
    <dbReference type="NCBI Taxonomy" id="153919"/>
    <lineage>
        <taxon>Eukaryota</taxon>
        <taxon>Fungi</taxon>
        <taxon>Dikarya</taxon>
        <taxon>Basidiomycota</taxon>
        <taxon>Agaricomycotina</taxon>
        <taxon>Agaricomycetes</taxon>
        <taxon>Agaricomycetidae</taxon>
        <taxon>Agaricales</taxon>
        <taxon>Marasmiineae</taxon>
        <taxon>Omphalotaceae</taxon>
        <taxon>Lentinula</taxon>
    </lineage>
</organism>
<proteinExistence type="predicted"/>
<evidence type="ECO:0000313" key="1">
    <source>
        <dbReference type="EMBL" id="KAJ3841226.1"/>
    </source>
</evidence>
<dbReference type="InterPro" id="IPR021848">
    <property type="entry name" value="HODM_asu-like"/>
</dbReference>
<gene>
    <name evidence="1" type="ORF">F5878DRAFT_610845</name>
</gene>